<evidence type="ECO:0000256" key="3">
    <source>
        <dbReference type="ARBA" id="ARBA00022741"/>
    </source>
</evidence>
<keyword evidence="10" id="KW-1185">Reference proteome</keyword>
<dbReference type="CDD" id="cd01878">
    <property type="entry name" value="HflX"/>
    <property type="match status" value="1"/>
</dbReference>
<dbReference type="PRINTS" id="PR00326">
    <property type="entry name" value="GTP1OBG"/>
</dbReference>
<dbReference type="SUPFAM" id="SSF52540">
    <property type="entry name" value="P-loop containing nucleoside triphosphate hydrolases"/>
    <property type="match status" value="1"/>
</dbReference>
<sequence length="562" mass="61601">MAKVLGPTTGLKSSQIKRLNNLYRRRLPPEALILPEQALDLARLSAELARPVGLVLSRRGEVEQVVVGSPQGIASPQPSRLRRGPGRLAGFTWLHTSLGQGGLFPGDLTDLSLKRWDLSATLEVREDGLPGLIHAAHLLPQPEAERDYRLLEPFPPGQPPEDLARLVRSLEEELARSVSGREVGEAGAALLISVSSGPAAEAEERLDELAELARSAGLSVVGRVTQRRRKPDPRTLIGPGKLNQVLITALRLGADVLVLDQNLNPSQARSLAAATGAELKFIDRTQLILDIFAQRAATREGKLQVEMAQLKYLMPRLSARDDGLSRLTGGIGGRGPGETRLEIDRRRVRQRLNRLEKDLDQIARQRGRRREARARGGLPVLSIVGYTNAGKSTLLNALTGSEVKAENRLFATLDPTTRRLRFPREREVIITDTVGFIRDLPEELKRAFGATLEELEQADLLLHVADASNPQVEEQIQAVDAILDQMEFTNAPRLLVLNKADAAPAEALERLANRYDGVVVSALRPKTLPPLLERIERMVDIAGGWEAAGRDYLSADQETAEP</sequence>
<dbReference type="InterPro" id="IPR025121">
    <property type="entry name" value="GTPase_HflX_N"/>
</dbReference>
<dbReference type="Gene3D" id="6.10.250.2860">
    <property type="match status" value="1"/>
</dbReference>
<keyword evidence="7" id="KW-0175">Coiled coil</keyword>
<comment type="subcellular location">
    <subcellularLocation>
        <location evidence="6">Cytoplasm</location>
    </subcellularLocation>
    <text evidence="6">May associate with membranes.</text>
</comment>
<gene>
    <name evidence="6 9" type="primary">hflX</name>
    <name evidence="9" type="ORF">FAK_19230</name>
</gene>
<dbReference type="PROSITE" id="PS51705">
    <property type="entry name" value="G_HFLX"/>
    <property type="match status" value="1"/>
</dbReference>
<dbReference type="Pfam" id="PF16360">
    <property type="entry name" value="GTP-bdg_M"/>
    <property type="match status" value="1"/>
</dbReference>
<dbReference type="GO" id="GO:0003924">
    <property type="term" value="F:GTPase activity"/>
    <property type="evidence" value="ECO:0007669"/>
    <property type="project" value="UniProtKB-UniRule"/>
</dbReference>
<evidence type="ECO:0000256" key="5">
    <source>
        <dbReference type="ARBA" id="ARBA00023134"/>
    </source>
</evidence>
<keyword evidence="1 6" id="KW-0963">Cytoplasm</keyword>
<keyword evidence="3 6" id="KW-0547">Nucleotide-binding</keyword>
<evidence type="ECO:0000256" key="7">
    <source>
        <dbReference type="SAM" id="Coils"/>
    </source>
</evidence>
<dbReference type="Proteomes" id="UP001366166">
    <property type="component" value="Chromosome"/>
</dbReference>
<dbReference type="FunFam" id="3.40.50.11060:FF:000001">
    <property type="entry name" value="GTPase HflX"/>
    <property type="match status" value="1"/>
</dbReference>
<keyword evidence="5 6" id="KW-0342">GTP-binding</keyword>
<dbReference type="GO" id="GO:0005737">
    <property type="term" value="C:cytoplasm"/>
    <property type="evidence" value="ECO:0007669"/>
    <property type="project" value="UniProtKB-SubCell"/>
</dbReference>
<dbReference type="Pfam" id="PF01926">
    <property type="entry name" value="MMR_HSR1"/>
    <property type="match status" value="1"/>
</dbReference>
<dbReference type="RefSeq" id="WP_338606529.1">
    <property type="nucleotide sequence ID" value="NZ_AP028679.1"/>
</dbReference>
<dbReference type="InterPro" id="IPR032305">
    <property type="entry name" value="GTP-bd_M"/>
</dbReference>
<dbReference type="InterPro" id="IPR042108">
    <property type="entry name" value="GTPase_HflX_N_sf"/>
</dbReference>
<dbReference type="GO" id="GO:0005525">
    <property type="term" value="F:GTP binding"/>
    <property type="evidence" value="ECO:0007669"/>
    <property type="project" value="UniProtKB-UniRule"/>
</dbReference>
<keyword evidence="4" id="KW-0460">Magnesium</keyword>
<dbReference type="NCBIfam" id="TIGR03156">
    <property type="entry name" value="GTP_HflX"/>
    <property type="match status" value="1"/>
</dbReference>
<dbReference type="InterPro" id="IPR030394">
    <property type="entry name" value="G_HFLX_dom"/>
</dbReference>
<keyword evidence="2" id="KW-0479">Metal-binding</keyword>
<evidence type="ECO:0000256" key="6">
    <source>
        <dbReference type="HAMAP-Rule" id="MF_00900"/>
    </source>
</evidence>
<comment type="subunit">
    <text evidence="6">Monomer. Associates with the 50S ribosomal subunit.</text>
</comment>
<accession>A0AAU9EE80</accession>
<evidence type="ECO:0000313" key="10">
    <source>
        <dbReference type="Proteomes" id="UP001366166"/>
    </source>
</evidence>
<evidence type="ECO:0000259" key="8">
    <source>
        <dbReference type="PROSITE" id="PS51705"/>
    </source>
</evidence>
<dbReference type="EMBL" id="AP028679">
    <property type="protein sequence ID" value="BEQ14857.1"/>
    <property type="molecule type" value="Genomic_DNA"/>
</dbReference>
<dbReference type="GO" id="GO:0043022">
    <property type="term" value="F:ribosome binding"/>
    <property type="evidence" value="ECO:0007669"/>
    <property type="project" value="TreeGrafter"/>
</dbReference>
<evidence type="ECO:0000256" key="1">
    <source>
        <dbReference type="ARBA" id="ARBA00022490"/>
    </source>
</evidence>
<dbReference type="Gene3D" id="3.40.50.11060">
    <property type="entry name" value="GTPase HflX, N-terminal domain"/>
    <property type="match status" value="1"/>
</dbReference>
<dbReference type="InterPro" id="IPR006073">
    <property type="entry name" value="GTP-bd"/>
</dbReference>
<feature type="coiled-coil region" evidence="7">
    <location>
        <begin position="338"/>
        <end position="365"/>
    </location>
</feature>
<dbReference type="PANTHER" id="PTHR10229:SF0">
    <property type="entry name" value="GTP-BINDING PROTEIN 6-RELATED"/>
    <property type="match status" value="1"/>
</dbReference>
<evidence type="ECO:0000313" key="9">
    <source>
        <dbReference type="EMBL" id="BEQ14857.1"/>
    </source>
</evidence>
<proteinExistence type="inferred from homology"/>
<evidence type="ECO:0000256" key="4">
    <source>
        <dbReference type="ARBA" id="ARBA00022842"/>
    </source>
</evidence>
<evidence type="ECO:0000256" key="2">
    <source>
        <dbReference type="ARBA" id="ARBA00022723"/>
    </source>
</evidence>
<protein>
    <recommendedName>
        <fullName evidence="6">GTPase HflX</fullName>
    </recommendedName>
    <alternativeName>
        <fullName evidence="6">GTP-binding protein HflX</fullName>
    </alternativeName>
</protein>
<comment type="function">
    <text evidence="6">GTPase that associates with the 50S ribosomal subunit and may have a role during protein synthesis or ribosome biogenesis.</text>
</comment>
<name>A0AAU9EE80_9BACT</name>
<dbReference type="HAMAP" id="MF_00900">
    <property type="entry name" value="GTPase_HflX"/>
    <property type="match status" value="1"/>
</dbReference>
<organism evidence="9 10">
    <name type="scientific">Desulfoferula mesophila</name>
    <dbReference type="NCBI Taxonomy" id="3058419"/>
    <lineage>
        <taxon>Bacteria</taxon>
        <taxon>Pseudomonadati</taxon>
        <taxon>Thermodesulfobacteriota</taxon>
        <taxon>Desulfarculia</taxon>
        <taxon>Desulfarculales</taxon>
        <taxon>Desulfarculaceae</taxon>
        <taxon>Desulfoferula</taxon>
    </lineage>
</organism>
<comment type="similarity">
    <text evidence="6">Belongs to the TRAFAC class OBG-HflX-like GTPase superfamily. HflX GTPase family.</text>
</comment>
<reference evidence="10" key="1">
    <citation type="journal article" date="2023" name="Arch. Microbiol.">
        <title>Desulfoferula mesophilus gen. nov. sp. nov., a mesophilic sulfate-reducing bacterium isolated from a brackish lake sediment.</title>
        <authorList>
            <person name="Watanabe T."/>
            <person name="Yabe T."/>
            <person name="Tsuji J.M."/>
            <person name="Fukui M."/>
        </authorList>
    </citation>
    <scope>NUCLEOTIDE SEQUENCE [LARGE SCALE GENOMIC DNA]</scope>
    <source>
        <strain evidence="10">12FAK</strain>
    </source>
</reference>
<dbReference type="AlphaFoldDB" id="A0AAU9EE80"/>
<dbReference type="PANTHER" id="PTHR10229">
    <property type="entry name" value="GTP-BINDING PROTEIN HFLX"/>
    <property type="match status" value="1"/>
</dbReference>
<dbReference type="GO" id="GO:0046872">
    <property type="term" value="F:metal ion binding"/>
    <property type="evidence" value="ECO:0007669"/>
    <property type="project" value="UniProtKB-KW"/>
</dbReference>
<dbReference type="Pfam" id="PF13167">
    <property type="entry name" value="GTP-bdg_N"/>
    <property type="match status" value="1"/>
</dbReference>
<dbReference type="KEGG" id="dmp:FAK_19230"/>
<feature type="domain" description="Hflx-type G" evidence="8">
    <location>
        <begin position="379"/>
        <end position="543"/>
    </location>
</feature>
<dbReference type="InterPro" id="IPR016496">
    <property type="entry name" value="GTPase_HflX"/>
</dbReference>
<dbReference type="Gene3D" id="3.40.50.300">
    <property type="entry name" value="P-loop containing nucleotide triphosphate hydrolases"/>
    <property type="match status" value="1"/>
</dbReference>
<dbReference type="InterPro" id="IPR027417">
    <property type="entry name" value="P-loop_NTPase"/>
</dbReference>